<dbReference type="OrthoDB" id="381190at2759"/>
<dbReference type="PANTHER" id="PTHR11139">
    <property type="entry name" value="ATAXIA TELANGIECTASIA MUTATED ATM -RELATED"/>
    <property type="match status" value="1"/>
</dbReference>
<dbReference type="InterPro" id="IPR018936">
    <property type="entry name" value="PI3/4_kinase_CS"/>
</dbReference>
<reference evidence="11" key="1">
    <citation type="submission" date="2022-06" db="EMBL/GenBank/DDBJ databases">
        <title>Genome Sequence of Candolleomyces eurysporus.</title>
        <authorList>
            <person name="Buettner E."/>
        </authorList>
    </citation>
    <scope>NUCLEOTIDE SEQUENCE</scope>
    <source>
        <strain evidence="11">VTCC 930004</strain>
    </source>
</reference>
<dbReference type="InterPro" id="IPR011009">
    <property type="entry name" value="Kinase-like_dom_sf"/>
</dbReference>
<comment type="catalytic activity">
    <reaction evidence="7">
        <text>L-seryl-[protein] + ATP = O-phospho-L-seryl-[protein] + ADP + H(+)</text>
        <dbReference type="Rhea" id="RHEA:17989"/>
        <dbReference type="Rhea" id="RHEA-COMP:9863"/>
        <dbReference type="Rhea" id="RHEA-COMP:11604"/>
        <dbReference type="ChEBI" id="CHEBI:15378"/>
        <dbReference type="ChEBI" id="CHEBI:29999"/>
        <dbReference type="ChEBI" id="CHEBI:30616"/>
        <dbReference type="ChEBI" id="CHEBI:83421"/>
        <dbReference type="ChEBI" id="CHEBI:456216"/>
        <dbReference type="EC" id="2.7.11.1"/>
    </reaction>
</comment>
<dbReference type="EC" id="2.7.11.1" evidence="1"/>
<dbReference type="Pfam" id="PF02260">
    <property type="entry name" value="FATC"/>
    <property type="match status" value="1"/>
</dbReference>
<evidence type="ECO:0000256" key="5">
    <source>
        <dbReference type="ARBA" id="ARBA00022840"/>
    </source>
</evidence>
<dbReference type="PROSITE" id="PS51189">
    <property type="entry name" value="FAT"/>
    <property type="match status" value="1"/>
</dbReference>
<dbReference type="AlphaFoldDB" id="A0A9W8JI61"/>
<organism evidence="11 12">
    <name type="scientific">Candolleomyces eurysporus</name>
    <dbReference type="NCBI Taxonomy" id="2828524"/>
    <lineage>
        <taxon>Eukaryota</taxon>
        <taxon>Fungi</taxon>
        <taxon>Dikarya</taxon>
        <taxon>Basidiomycota</taxon>
        <taxon>Agaricomycotina</taxon>
        <taxon>Agaricomycetes</taxon>
        <taxon>Agaricomycetidae</taxon>
        <taxon>Agaricales</taxon>
        <taxon>Agaricineae</taxon>
        <taxon>Psathyrellaceae</taxon>
        <taxon>Candolleomyces</taxon>
    </lineage>
</organism>
<dbReference type="InterPro" id="IPR036940">
    <property type="entry name" value="PI3/4_kinase_cat_sf"/>
</dbReference>
<dbReference type="Gene3D" id="1.10.1070.11">
    <property type="entry name" value="Phosphatidylinositol 3-/4-kinase, catalytic domain"/>
    <property type="match status" value="1"/>
</dbReference>
<evidence type="ECO:0000313" key="11">
    <source>
        <dbReference type="EMBL" id="KAJ2934534.1"/>
    </source>
</evidence>
<dbReference type="GO" id="GO:0004674">
    <property type="term" value="F:protein serine/threonine kinase activity"/>
    <property type="evidence" value="ECO:0007669"/>
    <property type="project" value="UniProtKB-EC"/>
</dbReference>
<dbReference type="GO" id="GO:0005524">
    <property type="term" value="F:ATP binding"/>
    <property type="evidence" value="ECO:0007669"/>
    <property type="project" value="UniProtKB-KW"/>
</dbReference>
<comment type="catalytic activity">
    <reaction evidence="6">
        <text>L-threonyl-[protein] + ATP = O-phospho-L-threonyl-[protein] + ADP + H(+)</text>
        <dbReference type="Rhea" id="RHEA:46608"/>
        <dbReference type="Rhea" id="RHEA-COMP:11060"/>
        <dbReference type="Rhea" id="RHEA-COMP:11605"/>
        <dbReference type="ChEBI" id="CHEBI:15378"/>
        <dbReference type="ChEBI" id="CHEBI:30013"/>
        <dbReference type="ChEBI" id="CHEBI:30616"/>
        <dbReference type="ChEBI" id="CHEBI:61977"/>
        <dbReference type="ChEBI" id="CHEBI:456216"/>
        <dbReference type="EC" id="2.7.11.1"/>
    </reaction>
</comment>
<evidence type="ECO:0000256" key="6">
    <source>
        <dbReference type="ARBA" id="ARBA00047899"/>
    </source>
</evidence>
<dbReference type="Pfam" id="PF23593">
    <property type="entry name" value="HEAT_ATR"/>
    <property type="match status" value="1"/>
</dbReference>
<dbReference type="Gene3D" id="3.30.1010.10">
    <property type="entry name" value="Phosphatidylinositol 3-kinase Catalytic Subunit, Chain A, domain 4"/>
    <property type="match status" value="1"/>
</dbReference>
<keyword evidence="3" id="KW-0547">Nucleotide-binding</keyword>
<keyword evidence="5" id="KW-0067">ATP-binding</keyword>
<dbReference type="PROSITE" id="PS00916">
    <property type="entry name" value="PI3_4_KINASE_2"/>
    <property type="match status" value="1"/>
</dbReference>
<dbReference type="CDD" id="cd00892">
    <property type="entry name" value="PIKKc_ATR"/>
    <property type="match status" value="1"/>
</dbReference>
<dbReference type="GO" id="GO:0000077">
    <property type="term" value="P:DNA damage checkpoint signaling"/>
    <property type="evidence" value="ECO:0007669"/>
    <property type="project" value="TreeGrafter"/>
</dbReference>
<dbReference type="SMART" id="SM00146">
    <property type="entry name" value="PI3Kc"/>
    <property type="match status" value="1"/>
</dbReference>
<dbReference type="SUPFAM" id="SSF56112">
    <property type="entry name" value="Protein kinase-like (PK-like)"/>
    <property type="match status" value="1"/>
</dbReference>
<dbReference type="InterPro" id="IPR014009">
    <property type="entry name" value="PIK_FAT"/>
</dbReference>
<dbReference type="SMART" id="SM01343">
    <property type="entry name" value="FATC"/>
    <property type="match status" value="1"/>
</dbReference>
<sequence>MESSHFYFGNFYDKCAKELKASEIKRGIKMTMYIIRNYAKAIRLGSKYIYHTVPRLLTLWLDNGEDVNISGTDVFNKINEIVAIAIREIPAYKWFTAFPQIASRVGHNVDKVYRLLAQLIVTIMQEYPQQALWLFASVARSTKPERATRGRAILDQLRCSPSSNRKLSALIVDSVAMTNELLALSTHPVDDNTKTLSMSRTFSNLRSLGNCDLLIPLQESLTVNLPSSSSAEGVHQPFPVDAPTFKGFADEIEIMKSLAKPRKITIHGSDGQIYMFLGKPKDDLRKDARLMDFNSIINKLLKTNSDARRRQLHIRTYGVVTLNEECGFIQWVPNTIPIRPVLVKIYEARRVKGWSSDMSETFKRIKVVSDAQAAEMFTKEVLPSFDPVFHEWFIETFPEPSAWLTSRLNYARTSAVMSMVGYILGLGDRHTENILLDVNTGDIIHVDFNCLFEKGKVLETPERVPFRLTQNIVDGLGITGVEGVYRIACELTMNLLRENKDSLMSVLDAFIHDPLVEWEDEKRKRDRTRNQPKTSTASIAKNALEPIGKKLEGYYDVAKAKHEHIKKQLSTKHLVESLILEARDLPNLAKMYPGWAAWY</sequence>
<dbReference type="PANTHER" id="PTHR11139:SF125">
    <property type="entry name" value="SERINE_THREONINE-PROTEIN KINASE MEC1"/>
    <property type="match status" value="1"/>
</dbReference>
<dbReference type="GO" id="GO:0005634">
    <property type="term" value="C:nucleus"/>
    <property type="evidence" value="ECO:0007669"/>
    <property type="project" value="TreeGrafter"/>
</dbReference>
<dbReference type="InterPro" id="IPR057564">
    <property type="entry name" value="HEAT_ATR"/>
</dbReference>
<feature type="domain" description="PI3K/PI4K catalytic" evidence="8">
    <location>
        <begin position="248"/>
        <end position="559"/>
    </location>
</feature>
<evidence type="ECO:0000256" key="1">
    <source>
        <dbReference type="ARBA" id="ARBA00012513"/>
    </source>
</evidence>
<keyword evidence="2" id="KW-0808">Transferase</keyword>
<protein>
    <recommendedName>
        <fullName evidence="1">non-specific serine/threonine protein kinase</fullName>
        <ecNumber evidence="1">2.7.11.1</ecNumber>
    </recommendedName>
</protein>
<dbReference type="InterPro" id="IPR050517">
    <property type="entry name" value="DDR_Repair_Kinase"/>
</dbReference>
<evidence type="ECO:0000313" key="12">
    <source>
        <dbReference type="Proteomes" id="UP001140091"/>
    </source>
</evidence>
<evidence type="ECO:0000259" key="9">
    <source>
        <dbReference type="PROSITE" id="PS51189"/>
    </source>
</evidence>
<dbReference type="PROSITE" id="PS51190">
    <property type="entry name" value="FATC"/>
    <property type="match status" value="1"/>
</dbReference>
<dbReference type="GO" id="GO:0005694">
    <property type="term" value="C:chromosome"/>
    <property type="evidence" value="ECO:0007669"/>
    <property type="project" value="TreeGrafter"/>
</dbReference>
<evidence type="ECO:0000256" key="2">
    <source>
        <dbReference type="ARBA" id="ARBA00022679"/>
    </source>
</evidence>
<feature type="domain" description="FAT" evidence="9">
    <location>
        <begin position="1"/>
        <end position="141"/>
    </location>
</feature>
<dbReference type="GO" id="GO:0000723">
    <property type="term" value="P:telomere maintenance"/>
    <property type="evidence" value="ECO:0007669"/>
    <property type="project" value="TreeGrafter"/>
</dbReference>
<evidence type="ECO:0000256" key="3">
    <source>
        <dbReference type="ARBA" id="ARBA00022741"/>
    </source>
</evidence>
<evidence type="ECO:0000256" key="7">
    <source>
        <dbReference type="ARBA" id="ARBA00048679"/>
    </source>
</evidence>
<dbReference type="InterPro" id="IPR003152">
    <property type="entry name" value="FATC_dom"/>
</dbReference>
<feature type="domain" description="FATC" evidence="10">
    <location>
        <begin position="567"/>
        <end position="599"/>
    </location>
</feature>
<name>A0A9W8JI61_9AGAR</name>
<keyword evidence="4" id="KW-0418">Kinase</keyword>
<comment type="caution">
    <text evidence="11">The sequence shown here is derived from an EMBL/GenBank/DDBJ whole genome shotgun (WGS) entry which is preliminary data.</text>
</comment>
<dbReference type="Proteomes" id="UP001140091">
    <property type="component" value="Unassembled WGS sequence"/>
</dbReference>
<evidence type="ECO:0000256" key="4">
    <source>
        <dbReference type="ARBA" id="ARBA00022777"/>
    </source>
</evidence>
<dbReference type="Pfam" id="PF00454">
    <property type="entry name" value="PI3_PI4_kinase"/>
    <property type="match status" value="1"/>
</dbReference>
<evidence type="ECO:0000259" key="10">
    <source>
        <dbReference type="PROSITE" id="PS51190"/>
    </source>
</evidence>
<dbReference type="PROSITE" id="PS50290">
    <property type="entry name" value="PI3_4_KINASE_3"/>
    <property type="match status" value="1"/>
</dbReference>
<dbReference type="InterPro" id="IPR000403">
    <property type="entry name" value="PI3/4_kinase_cat_dom"/>
</dbReference>
<proteinExistence type="predicted"/>
<accession>A0A9W8JI61</accession>
<dbReference type="GO" id="GO:0006281">
    <property type="term" value="P:DNA repair"/>
    <property type="evidence" value="ECO:0007669"/>
    <property type="project" value="TreeGrafter"/>
</dbReference>
<feature type="non-terminal residue" evidence="11">
    <location>
        <position position="1"/>
    </location>
</feature>
<evidence type="ECO:0000259" key="8">
    <source>
        <dbReference type="PROSITE" id="PS50290"/>
    </source>
</evidence>
<gene>
    <name evidence="11" type="ORF">H1R20_g2555</name>
</gene>
<dbReference type="EMBL" id="JANBPK010000716">
    <property type="protein sequence ID" value="KAJ2934534.1"/>
    <property type="molecule type" value="Genomic_DNA"/>
</dbReference>
<keyword evidence="12" id="KW-1185">Reference proteome</keyword>